<dbReference type="SUPFAM" id="SSF55961">
    <property type="entry name" value="Bet v1-like"/>
    <property type="match status" value="1"/>
</dbReference>
<dbReference type="AlphaFoldDB" id="A0A5E6MHM9"/>
<dbReference type="InterPro" id="IPR017941">
    <property type="entry name" value="Rieske_2Fe-2S"/>
</dbReference>
<evidence type="ECO:0000256" key="4">
    <source>
        <dbReference type="ARBA" id="ARBA00023004"/>
    </source>
</evidence>
<evidence type="ECO:0000256" key="3">
    <source>
        <dbReference type="ARBA" id="ARBA00023002"/>
    </source>
</evidence>
<dbReference type="Pfam" id="PF19112">
    <property type="entry name" value="VanA_C"/>
    <property type="match status" value="1"/>
</dbReference>
<dbReference type="EMBL" id="CABFVA020000113">
    <property type="protein sequence ID" value="VVM07813.1"/>
    <property type="molecule type" value="Genomic_DNA"/>
</dbReference>
<evidence type="ECO:0000313" key="7">
    <source>
        <dbReference type="EMBL" id="VVM07813.1"/>
    </source>
</evidence>
<dbReference type="Gene3D" id="2.102.10.10">
    <property type="entry name" value="Rieske [2Fe-2S] iron-sulphur domain"/>
    <property type="match status" value="1"/>
</dbReference>
<keyword evidence="4" id="KW-0408">Iron</keyword>
<dbReference type="InterPro" id="IPR015881">
    <property type="entry name" value="ARHD_Rieske_2Fe_2S"/>
</dbReference>
<evidence type="ECO:0000313" key="8">
    <source>
        <dbReference type="Proteomes" id="UP000334923"/>
    </source>
</evidence>
<accession>A0A5E6MHM9</accession>
<gene>
    <name evidence="7" type="primary">ndmA</name>
    <name evidence="7" type="ORF">MAMT_01942</name>
</gene>
<evidence type="ECO:0000256" key="2">
    <source>
        <dbReference type="ARBA" id="ARBA00022723"/>
    </source>
</evidence>
<dbReference type="GO" id="GO:0051537">
    <property type="term" value="F:2 iron, 2 sulfur cluster binding"/>
    <property type="evidence" value="ECO:0007669"/>
    <property type="project" value="UniProtKB-KW"/>
</dbReference>
<dbReference type="OrthoDB" id="9800776at2"/>
<dbReference type="InterPro" id="IPR050584">
    <property type="entry name" value="Cholesterol_7-desaturase"/>
</dbReference>
<dbReference type="Proteomes" id="UP000334923">
    <property type="component" value="Unassembled WGS sequence"/>
</dbReference>
<dbReference type="SUPFAM" id="SSF50022">
    <property type="entry name" value="ISP domain"/>
    <property type="match status" value="1"/>
</dbReference>
<dbReference type="PROSITE" id="PS00570">
    <property type="entry name" value="RING_HYDROXYL_ALPHA"/>
    <property type="match status" value="1"/>
</dbReference>
<keyword evidence="7" id="KW-0808">Transferase</keyword>
<keyword evidence="5" id="KW-0411">Iron-sulfur</keyword>
<dbReference type="GO" id="GO:0005506">
    <property type="term" value="F:iron ion binding"/>
    <property type="evidence" value="ECO:0007669"/>
    <property type="project" value="InterPro"/>
</dbReference>
<sequence>MRDPLLDEWHPIAASEELPEGGALPASLLGQEIVLWRGDRGVHAWPDLCLHRGARLSRGKVARNCLRCPYHGWTYSEEGQCIAIPAHPGVHPPQRAHLLPFPARERYGMVWISLGCPSGDPPPFPEWEDGSLAKTRCGPYRVNASAPRLLENFLDVAHLPIAHEGILGDPSRPEIPAYRVERRPEGGWIAADIPVWQPDPDGSSRAQTVTYTYEILRPLAARFRKTGEGKRYGILAAVHPIGLRESAFWMWNFWDPQQGVRPEEIRAHQERIFAQDRPIVESQRPELLPLDLQAELHLPSDRLAIAYRRWLAELGVGFGTG</sequence>
<evidence type="ECO:0000256" key="1">
    <source>
        <dbReference type="ARBA" id="ARBA00022714"/>
    </source>
</evidence>
<dbReference type="Gene3D" id="3.90.380.10">
    <property type="entry name" value="Naphthalene 1,2-dioxygenase Alpha Subunit, Chain A, domain 1"/>
    <property type="match status" value="1"/>
</dbReference>
<keyword evidence="1" id="KW-0001">2Fe-2S</keyword>
<proteinExistence type="predicted"/>
<keyword evidence="3 7" id="KW-0560">Oxidoreductase</keyword>
<dbReference type="InterPro" id="IPR044043">
    <property type="entry name" value="VanA_C_cat"/>
</dbReference>
<keyword evidence="8" id="KW-1185">Reference proteome</keyword>
<dbReference type="PANTHER" id="PTHR21266:SF60">
    <property type="entry name" value="3-KETOSTEROID-9-ALPHA-MONOOXYGENASE, OXYGENASE COMPONENT"/>
    <property type="match status" value="1"/>
</dbReference>
<protein>
    <submittedName>
        <fullName evidence="7">Methylxanthine N1-demethylase NdmA</fullName>
        <ecNumber evidence="7">1.14.13.178</ecNumber>
    </submittedName>
</protein>
<reference evidence="7 8" key="1">
    <citation type="submission" date="2019-09" db="EMBL/GenBank/DDBJ databases">
        <authorList>
            <person name="Cremers G."/>
        </authorList>
    </citation>
    <scope>NUCLEOTIDE SEQUENCE [LARGE SCALE GENOMIC DNA]</scope>
    <source>
        <strain evidence="7">4A</strain>
    </source>
</reference>
<keyword evidence="2" id="KW-0479">Metal-binding</keyword>
<dbReference type="PANTHER" id="PTHR21266">
    <property type="entry name" value="IRON-SULFUR DOMAIN CONTAINING PROTEIN"/>
    <property type="match status" value="1"/>
</dbReference>
<dbReference type="InterPro" id="IPR036922">
    <property type="entry name" value="Rieske_2Fe-2S_sf"/>
</dbReference>
<name>A0A5E6MHM9_9BACT</name>
<dbReference type="GO" id="GO:0016491">
    <property type="term" value="F:oxidoreductase activity"/>
    <property type="evidence" value="ECO:0007669"/>
    <property type="project" value="UniProtKB-KW"/>
</dbReference>
<organism evidence="7 8">
    <name type="scientific">Methylacidimicrobium tartarophylax</name>
    <dbReference type="NCBI Taxonomy" id="1041768"/>
    <lineage>
        <taxon>Bacteria</taxon>
        <taxon>Pseudomonadati</taxon>
        <taxon>Verrucomicrobiota</taxon>
        <taxon>Methylacidimicrobium</taxon>
    </lineage>
</organism>
<dbReference type="Pfam" id="PF00355">
    <property type="entry name" value="Rieske"/>
    <property type="match status" value="1"/>
</dbReference>
<evidence type="ECO:0000259" key="6">
    <source>
        <dbReference type="PROSITE" id="PS51296"/>
    </source>
</evidence>
<feature type="domain" description="Rieske" evidence="6">
    <location>
        <begin position="9"/>
        <end position="112"/>
    </location>
</feature>
<dbReference type="RefSeq" id="WP_142660780.1">
    <property type="nucleotide sequence ID" value="NZ_CABFVA020000113.1"/>
</dbReference>
<dbReference type="EC" id="1.14.13.178" evidence="7"/>
<dbReference type="GO" id="GO:0032259">
    <property type="term" value="P:methylation"/>
    <property type="evidence" value="ECO:0007669"/>
    <property type="project" value="UniProtKB-KW"/>
</dbReference>
<dbReference type="GO" id="GO:0008168">
    <property type="term" value="F:methyltransferase activity"/>
    <property type="evidence" value="ECO:0007669"/>
    <property type="project" value="UniProtKB-KW"/>
</dbReference>
<keyword evidence="7" id="KW-0489">Methyltransferase</keyword>
<dbReference type="PROSITE" id="PS51296">
    <property type="entry name" value="RIESKE"/>
    <property type="match status" value="1"/>
</dbReference>
<evidence type="ECO:0000256" key="5">
    <source>
        <dbReference type="ARBA" id="ARBA00023014"/>
    </source>
</evidence>
<dbReference type="CDD" id="cd03469">
    <property type="entry name" value="Rieske_RO_Alpha_N"/>
    <property type="match status" value="1"/>
</dbReference>